<evidence type="ECO:0000256" key="1">
    <source>
        <dbReference type="ARBA" id="ARBA00022679"/>
    </source>
</evidence>
<dbReference type="AlphaFoldDB" id="A0A5E7C4W8"/>
<dbReference type="SUPFAM" id="SSF50249">
    <property type="entry name" value="Nucleic acid-binding proteins"/>
    <property type="match status" value="1"/>
</dbReference>
<gene>
    <name evidence="5" type="ORF">PS710_02375</name>
</gene>
<dbReference type="InterPro" id="IPR013747">
    <property type="entry name" value="ACP_syn_III_C"/>
</dbReference>
<protein>
    <recommendedName>
        <fullName evidence="7">3-hydroxy-3-methylglutaryl CoA synthase</fullName>
    </recommendedName>
</protein>
<dbReference type="Pfam" id="PF01796">
    <property type="entry name" value="OB_ChsH2_C"/>
    <property type="match status" value="1"/>
</dbReference>
<dbReference type="GO" id="GO:0016746">
    <property type="term" value="F:acyltransferase activity"/>
    <property type="evidence" value="ECO:0007669"/>
    <property type="project" value="UniProtKB-KW"/>
</dbReference>
<dbReference type="Pfam" id="PF08541">
    <property type="entry name" value="ACP_syn_III_C"/>
    <property type="match status" value="1"/>
</dbReference>
<evidence type="ECO:0000259" key="3">
    <source>
        <dbReference type="Pfam" id="PF08541"/>
    </source>
</evidence>
<evidence type="ECO:0000313" key="5">
    <source>
        <dbReference type="EMBL" id="VVN97367.1"/>
    </source>
</evidence>
<reference evidence="5 6" key="1">
    <citation type="submission" date="2019-09" db="EMBL/GenBank/DDBJ databases">
        <authorList>
            <person name="Chandra G."/>
            <person name="Truman W A."/>
        </authorList>
    </citation>
    <scope>NUCLEOTIDE SEQUENCE [LARGE SCALE GENOMIC DNA]</scope>
    <source>
        <strain evidence="5">PS710</strain>
    </source>
</reference>
<dbReference type="RefSeq" id="WP_150764673.1">
    <property type="nucleotide sequence ID" value="NZ_CABVHW010000006.1"/>
</dbReference>
<dbReference type="PANTHER" id="PTHR34075:SF5">
    <property type="entry name" value="BLR3430 PROTEIN"/>
    <property type="match status" value="1"/>
</dbReference>
<accession>A0A5E7C4W8</accession>
<dbReference type="InterPro" id="IPR016039">
    <property type="entry name" value="Thiolase-like"/>
</dbReference>
<dbReference type="CDD" id="cd00827">
    <property type="entry name" value="init_cond_enzymes"/>
    <property type="match status" value="1"/>
</dbReference>
<organism evidence="5 6">
    <name type="scientific">Pseudomonas fluorescens</name>
    <dbReference type="NCBI Taxonomy" id="294"/>
    <lineage>
        <taxon>Bacteria</taxon>
        <taxon>Pseudomonadati</taxon>
        <taxon>Pseudomonadota</taxon>
        <taxon>Gammaproteobacteria</taxon>
        <taxon>Pseudomonadales</taxon>
        <taxon>Pseudomonadaceae</taxon>
        <taxon>Pseudomonas</taxon>
    </lineage>
</organism>
<dbReference type="InterPro" id="IPR002878">
    <property type="entry name" value="ChsH2_C"/>
</dbReference>
<dbReference type="InterPro" id="IPR012340">
    <property type="entry name" value="NA-bd_OB-fold"/>
</dbReference>
<dbReference type="InterPro" id="IPR022002">
    <property type="entry name" value="ChsH2_Znr"/>
</dbReference>
<dbReference type="SUPFAM" id="SSF53901">
    <property type="entry name" value="Thiolase-like"/>
    <property type="match status" value="2"/>
</dbReference>
<dbReference type="Gene3D" id="3.40.47.10">
    <property type="match status" value="2"/>
</dbReference>
<feature type="domain" description="Beta-ketoacyl-[acyl-carrier-protein] synthase III C-terminal" evidence="3">
    <location>
        <begin position="211"/>
        <end position="290"/>
    </location>
</feature>
<sequence>MSKRGITSFGAYIPNLRIERSAIAEAHSWSFPDLKARSKGVRALANWDEDTITMGVEAARRATLGNIGDLVFASTTAPFADLQSATLVSSALGLANTVMTSDNSGSLRAGTSALLNALRSTAAASTLIVAADARHAKAGSAQELQYGAGAVALTVGCDNVIANLIGSANRSDAFIDHFRATGQKHDYYWEERWVRDEGYSKIVPAAIASALADAGVLASEVKHFCLPGILTGIASSMAKLGGINAEAVVDNLHARCGDTGTAHALLMLASALERAQPGEVIVVASFGTGCDVLVFQTTEALASYKPSHSLAATYAGGRAESHYTKLLSFQGLLELDWGMRAEGSEKIALTQQYRAREQLSHFVAGQCPSCATVQFPQLASCVNCGSFEKLSPVSLVGQPAKVASYTADWLQYSPSPPLYFGLVQFDNGARVLMEMVDVDPAQLDVGTPVEMVFRIKSKDKERNNVRYFWKATPITSRGV</sequence>
<feature type="domain" description="ChsH2 C-terminal OB-fold" evidence="2">
    <location>
        <begin position="397"/>
        <end position="454"/>
    </location>
</feature>
<keyword evidence="1" id="KW-0808">Transferase</keyword>
<dbReference type="InterPro" id="IPR052513">
    <property type="entry name" value="Thioester_dehydratase-like"/>
</dbReference>
<dbReference type="Pfam" id="PF12172">
    <property type="entry name" value="zf-ChsH2"/>
    <property type="match status" value="1"/>
</dbReference>
<dbReference type="PANTHER" id="PTHR34075">
    <property type="entry name" value="BLR3430 PROTEIN"/>
    <property type="match status" value="1"/>
</dbReference>
<proteinExistence type="predicted"/>
<evidence type="ECO:0008006" key="7">
    <source>
        <dbReference type="Google" id="ProtNLM"/>
    </source>
</evidence>
<feature type="domain" description="ChsH2 rubredoxin-like zinc ribbon" evidence="4">
    <location>
        <begin position="361"/>
        <end position="388"/>
    </location>
</feature>
<dbReference type="Proteomes" id="UP000381093">
    <property type="component" value="Unassembled WGS sequence"/>
</dbReference>
<dbReference type="EMBL" id="CABVHW010000006">
    <property type="protein sequence ID" value="VVN97367.1"/>
    <property type="molecule type" value="Genomic_DNA"/>
</dbReference>
<name>A0A5E7C4W8_PSEFL</name>
<evidence type="ECO:0000259" key="2">
    <source>
        <dbReference type="Pfam" id="PF01796"/>
    </source>
</evidence>
<evidence type="ECO:0000259" key="4">
    <source>
        <dbReference type="Pfam" id="PF12172"/>
    </source>
</evidence>
<evidence type="ECO:0000313" key="6">
    <source>
        <dbReference type="Proteomes" id="UP000381093"/>
    </source>
</evidence>